<comment type="caution">
    <text evidence="3">The sequence shown here is derived from an EMBL/GenBank/DDBJ whole genome shotgun (WGS) entry which is preliminary data.</text>
</comment>
<evidence type="ECO:0000259" key="2">
    <source>
        <dbReference type="Pfam" id="PF00691"/>
    </source>
</evidence>
<dbReference type="SUPFAM" id="SSF103088">
    <property type="entry name" value="OmpA-like"/>
    <property type="match status" value="1"/>
</dbReference>
<sequence length="176" mass="19807">MNYRLLSIFLCLLISGCASTESISPAVPDPSLQQEDLLNSLNAGGVRRVQVGDELRLILPQRRFFIQNTMHLKVSAYPVLGQIVTLLNQQKNLGIEVLAYTPSADLQQQTTDLAQLQARAIEEYLLQQGLNTRLIVARAWDSPHQACRKGGRFVQDPVQIFCIEIRTRHLHTEDSD</sequence>
<dbReference type="InterPro" id="IPR036737">
    <property type="entry name" value="OmpA-like_sf"/>
</dbReference>
<keyword evidence="1" id="KW-0732">Signal</keyword>
<dbReference type="Gene3D" id="3.30.1330.60">
    <property type="entry name" value="OmpA-like domain"/>
    <property type="match status" value="1"/>
</dbReference>
<dbReference type="AlphaFoldDB" id="A0A370CIV7"/>
<dbReference type="Pfam" id="PF00691">
    <property type="entry name" value="OmpA"/>
    <property type="match status" value="1"/>
</dbReference>
<feature type="domain" description="OmpA-like" evidence="2">
    <location>
        <begin position="64"/>
        <end position="143"/>
    </location>
</feature>
<accession>A0A370CIV7</accession>
<reference evidence="3 4" key="1">
    <citation type="journal article" date="2017" name="Int. J. Syst. Evol. Microbiol.">
        <title>Aquarickettsiella crustaci n. gen. n. sp. (Gammaproteobacteria: Legionellales: Coxiellaceae); a bacterial pathogen of the freshwater crustacean: Gammarus fossarum (Malacostraca: Amphipoda).</title>
        <authorList>
            <person name="Bojko J."/>
            <person name="Dunn A.M."/>
            <person name="Stebbing P.D."/>
            <person name="Van Aerle R."/>
            <person name="Bacela-Spychalska K."/>
            <person name="Bean T.P."/>
            <person name="Stentiford G.D."/>
        </authorList>
    </citation>
    <scope>NUCLEOTIDE SEQUENCE [LARGE SCALE GENOMIC DNA]</scope>
    <source>
        <strain evidence="3">RA15029</strain>
    </source>
</reference>
<dbReference type="Proteomes" id="UP000226429">
    <property type="component" value="Unassembled WGS sequence"/>
</dbReference>
<gene>
    <name evidence="3" type="ORF">CFE62_002350</name>
</gene>
<dbReference type="InterPro" id="IPR006665">
    <property type="entry name" value="OmpA-like"/>
</dbReference>
<dbReference type="PROSITE" id="PS51257">
    <property type="entry name" value="PROKAR_LIPOPROTEIN"/>
    <property type="match status" value="1"/>
</dbReference>
<keyword evidence="4" id="KW-1185">Reference proteome</keyword>
<proteinExistence type="predicted"/>
<name>A0A370CIV7_9COXI</name>
<evidence type="ECO:0000313" key="3">
    <source>
        <dbReference type="EMBL" id="RDH40788.1"/>
    </source>
</evidence>
<evidence type="ECO:0000256" key="1">
    <source>
        <dbReference type="SAM" id="SignalP"/>
    </source>
</evidence>
<organism evidence="3 4">
    <name type="scientific">Candidatus Aquirickettsiella gammari</name>
    <dbReference type="NCBI Taxonomy" id="2016198"/>
    <lineage>
        <taxon>Bacteria</taxon>
        <taxon>Pseudomonadati</taxon>
        <taxon>Pseudomonadota</taxon>
        <taxon>Gammaproteobacteria</taxon>
        <taxon>Legionellales</taxon>
        <taxon>Coxiellaceae</taxon>
        <taxon>Candidatus Aquirickettsiella</taxon>
    </lineage>
</organism>
<evidence type="ECO:0000313" key="4">
    <source>
        <dbReference type="Proteomes" id="UP000226429"/>
    </source>
</evidence>
<feature type="signal peptide" evidence="1">
    <location>
        <begin position="1"/>
        <end position="20"/>
    </location>
</feature>
<feature type="chain" id="PRO_5016927936" description="OmpA-like domain-containing protein" evidence="1">
    <location>
        <begin position="21"/>
        <end position="176"/>
    </location>
</feature>
<dbReference type="EMBL" id="NMOS02000004">
    <property type="protein sequence ID" value="RDH40788.1"/>
    <property type="molecule type" value="Genomic_DNA"/>
</dbReference>
<protein>
    <recommendedName>
        <fullName evidence="2">OmpA-like domain-containing protein</fullName>
    </recommendedName>
</protein>
<reference evidence="3 4" key="2">
    <citation type="journal article" date="2018" name="J. Invertebr. Pathol.">
        <title>'Candidatus Aquirickettsiella gammari' (Gammaproteobacteria: Legionellales: Coxiellaceae): A bacterial pathogen of the freshwater crustacean Gammarus fossarum (Malacostraca: Amphipoda).</title>
        <authorList>
            <person name="Bojko J."/>
            <person name="Dunn A.M."/>
            <person name="Stebbing P.D."/>
            <person name="van Aerle R."/>
            <person name="Bacela-Spychalska K."/>
            <person name="Bean T.P."/>
            <person name="Urrutia A."/>
            <person name="Stentiford G.D."/>
        </authorList>
    </citation>
    <scope>NUCLEOTIDE SEQUENCE [LARGE SCALE GENOMIC DNA]</scope>
    <source>
        <strain evidence="3">RA15029</strain>
    </source>
</reference>